<evidence type="ECO:0000256" key="5">
    <source>
        <dbReference type="SAM" id="MobiDB-lite"/>
    </source>
</evidence>
<dbReference type="OrthoDB" id="5284712at2759"/>
<protein>
    <recommendedName>
        <fullName evidence="7">MARVEL domain-containing protein</fullName>
    </recommendedName>
</protein>
<dbReference type="PANTHER" id="PTHR37451">
    <property type="entry name" value="MARVEL DOMAIN"/>
    <property type="match status" value="1"/>
</dbReference>
<evidence type="ECO:0000256" key="3">
    <source>
        <dbReference type="ARBA" id="ARBA00022989"/>
    </source>
</evidence>
<accession>A0A2N3N6C7</accession>
<feature type="transmembrane region" description="Helical" evidence="6">
    <location>
        <begin position="50"/>
        <end position="69"/>
    </location>
</feature>
<dbReference type="PANTHER" id="PTHR37451:SF3">
    <property type="entry name" value="MARVEL DOMAIN-CONTAINING PROTEIN"/>
    <property type="match status" value="1"/>
</dbReference>
<evidence type="ECO:0000259" key="7">
    <source>
        <dbReference type="Pfam" id="PF01284"/>
    </source>
</evidence>
<evidence type="ECO:0000313" key="8">
    <source>
        <dbReference type="EMBL" id="PKS08000.1"/>
    </source>
</evidence>
<evidence type="ECO:0000256" key="6">
    <source>
        <dbReference type="SAM" id="Phobius"/>
    </source>
</evidence>
<dbReference type="EMBL" id="NLAX01000701">
    <property type="protein sequence ID" value="PKS08000.1"/>
    <property type="molecule type" value="Genomic_DNA"/>
</dbReference>
<evidence type="ECO:0000256" key="1">
    <source>
        <dbReference type="ARBA" id="ARBA00004141"/>
    </source>
</evidence>
<keyword evidence="3 6" id="KW-1133">Transmembrane helix</keyword>
<evidence type="ECO:0000313" key="9">
    <source>
        <dbReference type="Proteomes" id="UP000233524"/>
    </source>
</evidence>
<feature type="transmembrane region" description="Helical" evidence="6">
    <location>
        <begin position="120"/>
        <end position="143"/>
    </location>
</feature>
<dbReference type="STRING" id="41688.A0A2N3N6C7"/>
<feature type="compositionally biased region" description="Basic and acidic residues" evidence="5">
    <location>
        <begin position="188"/>
        <end position="198"/>
    </location>
</feature>
<keyword evidence="2 6" id="KW-0812">Transmembrane</keyword>
<feature type="transmembrane region" description="Helical" evidence="6">
    <location>
        <begin position="89"/>
        <end position="108"/>
    </location>
</feature>
<dbReference type="Pfam" id="PF01284">
    <property type="entry name" value="MARVEL"/>
    <property type="match status" value="1"/>
</dbReference>
<dbReference type="Proteomes" id="UP000233524">
    <property type="component" value="Unassembled WGS sequence"/>
</dbReference>
<evidence type="ECO:0000256" key="2">
    <source>
        <dbReference type="ARBA" id="ARBA00022692"/>
    </source>
</evidence>
<dbReference type="AlphaFoldDB" id="A0A2N3N6C7"/>
<keyword evidence="4 6" id="KW-0472">Membrane</keyword>
<dbReference type="GO" id="GO:0016020">
    <property type="term" value="C:membrane"/>
    <property type="evidence" value="ECO:0007669"/>
    <property type="project" value="UniProtKB-SubCell"/>
</dbReference>
<feature type="region of interest" description="Disordered" evidence="5">
    <location>
        <begin position="185"/>
        <end position="296"/>
    </location>
</feature>
<gene>
    <name evidence="8" type="ORF">jhhlp_006612</name>
</gene>
<dbReference type="InterPro" id="IPR008253">
    <property type="entry name" value="Marvel"/>
</dbReference>
<feature type="domain" description="MARVEL" evidence="7">
    <location>
        <begin position="16"/>
        <end position="137"/>
    </location>
</feature>
<keyword evidence="9" id="KW-1185">Reference proteome</keyword>
<comment type="subcellular location">
    <subcellularLocation>
        <location evidence="1">Membrane</location>
        <topology evidence="1">Multi-pass membrane protein</topology>
    </subcellularLocation>
</comment>
<sequence length="296" mass="32136">MVSLTNIDPDRVPSTKLAVHGLQIVLVFVAWALEIAVFRDSDANINGQNGWVFGVCFLSIPAWVFLLMTPRWERTRHLADPRAMLMVDVLFSIIWLSAFSAQAAYNSAGRCGGACGISKAIVAFGVIITILWILAVVISFFTYHHWKLDGYLPGYDHHKLPNSNNIDPDKAAFSMAPHDEEAYAPVNMDDRDHGHNDEYASGAYGGAPYGSNVGGRSDPYDDDDRYDAGSNVGSNVGSNIGSNVGGRPPRTSALFESDTSYASPHHGGPSYGSPTPDPYDQAAPVQFPTGNYDRVH</sequence>
<organism evidence="8 9">
    <name type="scientific">Lomentospora prolificans</name>
    <dbReference type="NCBI Taxonomy" id="41688"/>
    <lineage>
        <taxon>Eukaryota</taxon>
        <taxon>Fungi</taxon>
        <taxon>Dikarya</taxon>
        <taxon>Ascomycota</taxon>
        <taxon>Pezizomycotina</taxon>
        <taxon>Sordariomycetes</taxon>
        <taxon>Hypocreomycetidae</taxon>
        <taxon>Microascales</taxon>
        <taxon>Microascaceae</taxon>
        <taxon>Lomentospora</taxon>
    </lineage>
</organism>
<evidence type="ECO:0000256" key="4">
    <source>
        <dbReference type="ARBA" id="ARBA00023136"/>
    </source>
</evidence>
<feature type="transmembrane region" description="Helical" evidence="6">
    <location>
        <begin position="20"/>
        <end position="38"/>
    </location>
</feature>
<name>A0A2N3N6C7_9PEZI</name>
<dbReference type="InParanoid" id="A0A2N3N6C7"/>
<feature type="compositionally biased region" description="Low complexity" evidence="5">
    <location>
        <begin position="229"/>
        <end position="246"/>
    </location>
</feature>
<proteinExistence type="predicted"/>
<comment type="caution">
    <text evidence="8">The sequence shown here is derived from an EMBL/GenBank/DDBJ whole genome shotgun (WGS) entry which is preliminary data.</text>
</comment>
<reference evidence="8 9" key="1">
    <citation type="journal article" date="2017" name="G3 (Bethesda)">
        <title>First Draft Genome Sequence of the Pathogenic Fungus Lomentospora prolificans (Formerly Scedosporium prolificans).</title>
        <authorList>
            <person name="Luo R."/>
            <person name="Zimin A."/>
            <person name="Workman R."/>
            <person name="Fan Y."/>
            <person name="Pertea G."/>
            <person name="Grossman N."/>
            <person name="Wear M.P."/>
            <person name="Jia B."/>
            <person name="Miller H."/>
            <person name="Casadevall A."/>
            <person name="Timp W."/>
            <person name="Zhang S.X."/>
            <person name="Salzberg S.L."/>
        </authorList>
    </citation>
    <scope>NUCLEOTIDE SEQUENCE [LARGE SCALE GENOMIC DNA]</scope>
    <source>
        <strain evidence="8 9">JHH-5317</strain>
    </source>
</reference>
<dbReference type="VEuPathDB" id="FungiDB:jhhlp_006612"/>